<dbReference type="RefSeq" id="WP_049695200.1">
    <property type="nucleotide sequence ID" value="NZ_CP016540.2"/>
</dbReference>
<feature type="binding site" evidence="11">
    <location>
        <position position="470"/>
    </location>
    <ligand>
        <name>Mn(2+)</name>
        <dbReference type="ChEBI" id="CHEBI:29035"/>
    </ligand>
</feature>
<keyword evidence="10" id="KW-0464">Manganese</keyword>
<keyword evidence="4 8" id="KW-1003">Cell membrane</keyword>
<evidence type="ECO:0000256" key="11">
    <source>
        <dbReference type="PIRSR" id="PIRSR005091-3"/>
    </source>
</evidence>
<dbReference type="KEGG" id="pll:I858_011015"/>
<feature type="transmembrane region" description="Helical" evidence="12">
    <location>
        <begin position="150"/>
        <end position="168"/>
    </location>
</feature>
<evidence type="ECO:0000256" key="8">
    <source>
        <dbReference type="PIRNR" id="PIRNR005091"/>
    </source>
</evidence>
<evidence type="ECO:0000256" key="7">
    <source>
        <dbReference type="ARBA" id="ARBA00023136"/>
    </source>
</evidence>
<evidence type="ECO:0000256" key="12">
    <source>
        <dbReference type="SAM" id="Phobius"/>
    </source>
</evidence>
<name>A0A1B1S2V8_9BACL</name>
<comment type="similarity">
    <text evidence="3 8">Belongs to the LTA synthase family.</text>
</comment>
<evidence type="ECO:0000256" key="1">
    <source>
        <dbReference type="ARBA" id="ARBA00004651"/>
    </source>
</evidence>
<dbReference type="PANTHER" id="PTHR47371:SF3">
    <property type="entry name" value="PHOSPHOGLYCEROL TRANSFERASE I"/>
    <property type="match status" value="1"/>
</dbReference>
<evidence type="ECO:0000256" key="4">
    <source>
        <dbReference type="ARBA" id="ARBA00022475"/>
    </source>
</evidence>
<evidence type="ECO:0000256" key="10">
    <source>
        <dbReference type="PIRSR" id="PIRSR005091-2"/>
    </source>
</evidence>
<dbReference type="PIRSF" id="PIRSF005091">
    <property type="entry name" value="Mmb_sulf_HI1246"/>
    <property type="match status" value="1"/>
</dbReference>
<dbReference type="InterPro" id="IPR000917">
    <property type="entry name" value="Sulfatase_N"/>
</dbReference>
<feature type="binding site" evidence="11">
    <location>
        <position position="469"/>
    </location>
    <ligand>
        <name>Mn(2+)</name>
        <dbReference type="ChEBI" id="CHEBI:29035"/>
    </ligand>
</feature>
<dbReference type="Pfam" id="PF00884">
    <property type="entry name" value="Sulfatase"/>
    <property type="match status" value="1"/>
</dbReference>
<dbReference type="Gene3D" id="3.40.720.10">
    <property type="entry name" value="Alkaline Phosphatase, subunit A"/>
    <property type="match status" value="1"/>
</dbReference>
<dbReference type="OrthoDB" id="5901192at2"/>
<dbReference type="Gene3D" id="3.30.1120.170">
    <property type="match status" value="1"/>
</dbReference>
<feature type="binding site" evidence="10">
    <location>
        <position position="409"/>
    </location>
    <ligand>
        <name>substrate</name>
    </ligand>
</feature>
<sequence>MKKSFLLNLSKSHFFIFTGILFLKVLFLRYLLFQDIEFTQTIVLELSYILIFTSLFELAKPSWKPVLYFLLNTLFSILFLAVILYYSFFGRIVTYFALFQLGQVGTINESVSALLQPIYLLFFLDLIFILVLMVFRKYPLPPLQLNKKMMMGVLLFLGLGVSALNFNLHKDEAISNNVIAAQEKGILNYEALEIYYGPDSLTGVETNVSVENVAELKEEINRIKGLEIVPESERNYFSDAKGRNLIVIQVESMQNFPVGLELDGEEVTPHLNKLIDDSFYFPNTAQQTGPGNTSDAEFILNTSLYPVAFNPTSQTYGQKKFPSLPRLLAAEDYNSLTFHADDISFWNRDELYPALGIGSYYYGDFFGKEDVIGIGPSDRVMFEKAMPILREHHKRDKPFYAQLIGLTSHHPFTLPEADRKFPLPERFEDSLTGDYLVSINYMDTVINDFIEELKREGIYENSVIAIYGDHFGLQQSAISPNDVDLVSEILGREYGTLDRLNVPFIVHAPGISDDGETFEKTSGQLDMMPTLANLLGVSLDDQIVFGQDLLNHDSNLLGARYYLPIGSFWNDDILFIPEKDFNDGTAYDLKTDQKLDAYDQYREDYDRVLQLEKLSDEYMESLPEQ</sequence>
<feature type="active site" evidence="9">
    <location>
        <position position="293"/>
    </location>
</feature>
<evidence type="ECO:0000256" key="5">
    <source>
        <dbReference type="ARBA" id="ARBA00022692"/>
    </source>
</evidence>
<feature type="transmembrane region" description="Helical" evidence="12">
    <location>
        <begin position="12"/>
        <end position="32"/>
    </location>
</feature>
<dbReference type="Proteomes" id="UP000053354">
    <property type="component" value="Chromosome"/>
</dbReference>
<feature type="domain" description="Sulfatase N-terminal" evidence="13">
    <location>
        <begin position="243"/>
        <end position="537"/>
    </location>
</feature>
<evidence type="ECO:0000256" key="9">
    <source>
        <dbReference type="PIRSR" id="PIRSR005091-1"/>
    </source>
</evidence>
<proteinExistence type="inferred from homology"/>
<evidence type="ECO:0000256" key="3">
    <source>
        <dbReference type="ARBA" id="ARBA00009983"/>
    </source>
</evidence>
<dbReference type="GO" id="GO:0005886">
    <property type="term" value="C:plasma membrane"/>
    <property type="evidence" value="ECO:0007669"/>
    <property type="project" value="UniProtKB-SubCell"/>
</dbReference>
<reference evidence="14" key="1">
    <citation type="submission" date="2016-10" db="EMBL/GenBank/DDBJ databases">
        <authorList>
            <person name="See-Too W.S."/>
        </authorList>
    </citation>
    <scope>NUCLEOTIDE SEQUENCE</scope>
    <source>
        <strain evidence="14">L10.15</strain>
    </source>
</reference>
<evidence type="ECO:0000313" key="14">
    <source>
        <dbReference type="EMBL" id="ANU27518.1"/>
    </source>
</evidence>
<evidence type="ECO:0000256" key="6">
    <source>
        <dbReference type="ARBA" id="ARBA00022989"/>
    </source>
</evidence>
<keyword evidence="5 12" id="KW-0812">Transmembrane</keyword>
<evidence type="ECO:0000256" key="2">
    <source>
        <dbReference type="ARBA" id="ARBA00004936"/>
    </source>
</evidence>
<dbReference type="InterPro" id="IPR050448">
    <property type="entry name" value="OpgB/LTA_synthase_biosynth"/>
</dbReference>
<evidence type="ECO:0000259" key="13">
    <source>
        <dbReference type="Pfam" id="PF00884"/>
    </source>
</evidence>
<keyword evidence="15" id="KW-1185">Reference proteome</keyword>
<feature type="transmembrane region" description="Helical" evidence="12">
    <location>
        <begin position="66"/>
        <end position="88"/>
    </location>
</feature>
<dbReference type="AlphaFoldDB" id="A0A1B1S2V8"/>
<feature type="binding site" evidence="11">
    <location>
        <position position="251"/>
    </location>
    <ligand>
        <name>Mn(2+)</name>
        <dbReference type="ChEBI" id="CHEBI:29035"/>
    </ligand>
</feature>
<comment type="subcellular location">
    <subcellularLocation>
        <location evidence="1">Cell membrane</location>
        <topology evidence="1">Multi-pass membrane protein</topology>
    </subcellularLocation>
</comment>
<keyword evidence="7 8" id="KW-0472">Membrane</keyword>
<comment type="pathway">
    <text evidence="2">Cell wall biogenesis; lipoteichoic acid biosynthesis.</text>
</comment>
<dbReference type="InterPro" id="IPR017850">
    <property type="entry name" value="Alkaline_phosphatase_core_sf"/>
</dbReference>
<feature type="binding site" evidence="11">
    <location>
        <position position="293"/>
    </location>
    <ligand>
        <name>Mn(2+)</name>
        <dbReference type="ChEBI" id="CHEBI:29035"/>
    </ligand>
</feature>
<dbReference type="InterPro" id="IPR012160">
    <property type="entry name" value="LtaS-like"/>
</dbReference>
<feature type="transmembrane region" description="Helical" evidence="12">
    <location>
        <begin position="118"/>
        <end position="138"/>
    </location>
</feature>
<dbReference type="EMBL" id="CP016540">
    <property type="protein sequence ID" value="ANU27518.1"/>
    <property type="molecule type" value="Genomic_DNA"/>
</dbReference>
<feature type="transmembrane region" description="Helical" evidence="12">
    <location>
        <begin position="38"/>
        <end position="59"/>
    </location>
</feature>
<dbReference type="CDD" id="cd16015">
    <property type="entry name" value="LTA_synthase"/>
    <property type="match status" value="1"/>
</dbReference>
<dbReference type="GO" id="GO:0046872">
    <property type="term" value="F:metal ion binding"/>
    <property type="evidence" value="ECO:0007669"/>
    <property type="project" value="UniProtKB-KW"/>
</dbReference>
<keyword evidence="6 12" id="KW-1133">Transmembrane helix</keyword>
<accession>A0A1B1S2V8</accession>
<keyword evidence="10" id="KW-0479">Metal-binding</keyword>
<organism evidence="14 15">
    <name type="scientific">Planococcus versutus</name>
    <dbReference type="NCBI Taxonomy" id="1302659"/>
    <lineage>
        <taxon>Bacteria</taxon>
        <taxon>Bacillati</taxon>
        <taxon>Bacillota</taxon>
        <taxon>Bacilli</taxon>
        <taxon>Bacillales</taxon>
        <taxon>Caryophanaceae</taxon>
        <taxon>Planococcus</taxon>
    </lineage>
</organism>
<protein>
    <recommendedName>
        <fullName evidence="13">Sulfatase N-terminal domain-containing protein</fullName>
    </recommendedName>
</protein>
<dbReference type="SUPFAM" id="SSF53649">
    <property type="entry name" value="Alkaline phosphatase-like"/>
    <property type="match status" value="1"/>
</dbReference>
<evidence type="ECO:0000313" key="15">
    <source>
        <dbReference type="Proteomes" id="UP000053354"/>
    </source>
</evidence>
<dbReference type="PANTHER" id="PTHR47371">
    <property type="entry name" value="LIPOTEICHOIC ACID SYNTHASE"/>
    <property type="match status" value="1"/>
</dbReference>
<gene>
    <name evidence="14" type="ORF">I858_011015</name>
</gene>